<accession>A0A0C2WSL7</accession>
<dbReference type="HOGENOM" id="CLU_1874929_0_0_1"/>
<evidence type="ECO:0000313" key="2">
    <source>
        <dbReference type="EMBL" id="KIL59343.1"/>
    </source>
</evidence>
<dbReference type="InParanoid" id="A0A0C2WSL7"/>
<reference evidence="2 3" key="1">
    <citation type="submission" date="2014-04" db="EMBL/GenBank/DDBJ databases">
        <title>Evolutionary Origins and Diversification of the Mycorrhizal Mutualists.</title>
        <authorList>
            <consortium name="DOE Joint Genome Institute"/>
            <consortium name="Mycorrhizal Genomics Consortium"/>
            <person name="Kohler A."/>
            <person name="Kuo A."/>
            <person name="Nagy L.G."/>
            <person name="Floudas D."/>
            <person name="Copeland A."/>
            <person name="Barry K.W."/>
            <person name="Cichocki N."/>
            <person name="Veneault-Fourrey C."/>
            <person name="LaButti K."/>
            <person name="Lindquist E.A."/>
            <person name="Lipzen A."/>
            <person name="Lundell T."/>
            <person name="Morin E."/>
            <person name="Murat C."/>
            <person name="Riley R."/>
            <person name="Ohm R."/>
            <person name="Sun H."/>
            <person name="Tunlid A."/>
            <person name="Henrissat B."/>
            <person name="Grigoriev I.V."/>
            <person name="Hibbett D.S."/>
            <person name="Martin F."/>
        </authorList>
    </citation>
    <scope>NUCLEOTIDE SEQUENCE [LARGE SCALE GENOMIC DNA]</scope>
    <source>
        <strain evidence="2 3">Koide BX008</strain>
    </source>
</reference>
<proteinExistence type="predicted"/>
<protein>
    <submittedName>
        <fullName evidence="2">Uncharacterized protein</fullName>
    </submittedName>
</protein>
<organism evidence="2 3">
    <name type="scientific">Amanita muscaria (strain Koide BX008)</name>
    <dbReference type="NCBI Taxonomy" id="946122"/>
    <lineage>
        <taxon>Eukaryota</taxon>
        <taxon>Fungi</taxon>
        <taxon>Dikarya</taxon>
        <taxon>Basidiomycota</taxon>
        <taxon>Agaricomycotina</taxon>
        <taxon>Agaricomycetes</taxon>
        <taxon>Agaricomycetidae</taxon>
        <taxon>Agaricales</taxon>
        <taxon>Pluteineae</taxon>
        <taxon>Amanitaceae</taxon>
        <taxon>Amanita</taxon>
    </lineage>
</organism>
<dbReference type="Proteomes" id="UP000054549">
    <property type="component" value="Unassembled WGS sequence"/>
</dbReference>
<feature type="compositionally biased region" description="Basic and acidic residues" evidence="1">
    <location>
        <begin position="42"/>
        <end position="53"/>
    </location>
</feature>
<evidence type="ECO:0000313" key="3">
    <source>
        <dbReference type="Proteomes" id="UP000054549"/>
    </source>
</evidence>
<dbReference type="EMBL" id="KN818317">
    <property type="protein sequence ID" value="KIL59343.1"/>
    <property type="molecule type" value="Genomic_DNA"/>
</dbReference>
<keyword evidence="3" id="KW-1185">Reference proteome</keyword>
<dbReference type="STRING" id="946122.A0A0C2WSL7"/>
<sequence>MQGLIMKILNMRPQEVLGLVEEAAGTRMFEERRPVPAWEWSEGGKKRPCEGKRGKNSKKFLTSRHALQEKSKRQKKVKKRDAEIKKGGKLKFLEENVAELAKISGLQNEIEESYTEKKTQVDDLATSYNNIKESIF</sequence>
<dbReference type="AlphaFoldDB" id="A0A0C2WSL7"/>
<name>A0A0C2WSL7_AMAMK</name>
<dbReference type="OrthoDB" id="10255539at2759"/>
<feature type="region of interest" description="Disordered" evidence="1">
    <location>
        <begin position="40"/>
        <end position="81"/>
    </location>
</feature>
<gene>
    <name evidence="2" type="ORF">M378DRAFT_14867</name>
</gene>
<evidence type="ECO:0000256" key="1">
    <source>
        <dbReference type="SAM" id="MobiDB-lite"/>
    </source>
</evidence>